<proteinExistence type="predicted"/>
<feature type="compositionally biased region" description="Basic and acidic residues" evidence="1">
    <location>
        <begin position="290"/>
        <end position="303"/>
    </location>
</feature>
<feature type="compositionally biased region" description="Acidic residues" evidence="1">
    <location>
        <begin position="256"/>
        <end position="276"/>
    </location>
</feature>
<keyword evidence="3" id="KW-1185">Reference proteome</keyword>
<dbReference type="Proteomes" id="UP000664203">
    <property type="component" value="Unassembled WGS sequence"/>
</dbReference>
<gene>
    <name evidence="2" type="ORF">ALECFALPRED_001103</name>
</gene>
<dbReference type="AlphaFoldDB" id="A0A8H3JA54"/>
<comment type="caution">
    <text evidence="2">The sequence shown here is derived from an EMBL/GenBank/DDBJ whole genome shotgun (WGS) entry which is preliminary data.</text>
</comment>
<evidence type="ECO:0000256" key="1">
    <source>
        <dbReference type="SAM" id="MobiDB-lite"/>
    </source>
</evidence>
<name>A0A8H3JA54_9LECA</name>
<feature type="region of interest" description="Disordered" evidence="1">
    <location>
        <begin position="414"/>
        <end position="434"/>
    </location>
</feature>
<sequence length="482" mass="52629">MAESDQAKKISSTKRTEALWQPAEISFTQATVETAEIPARNIEVLKAGEAEQKAVKRPENEARMEEQEIGGRIASEVRNCGVPIEVLGKHEFRIASCIIDTVIDVLKAEQRQGQDIAANLDVPPAADALSVTAGMMKSGTTHAEPDSLARNSISEAHTSLMDEEVAKSPTKVTGLQPFSTSPSTSGIEVLQEKAATRLQEDVRSNDGESPGSSVTSLNDYDVQVGKEEDADEKVLVQSVVTVAEDEEGEGEGREGEAEEDIDEDEEEDEDDQEDGSVDFPTYCKVNDQCNSRRVEADDVDKASRSGITSATGKGMGDVEFVEESVAGDNNESEAGDKHDVGEDEKEDKDEEEGQVPPSAQDEDGPHQQVEFIDHGHLGPWTIINVLEKGDLDELRFLHCCGFCDEEARRSVDDEVKGQGEEITSEIEDSNNPEKREMVDSGCFTLGEICVAFEDSNLDDERMTRLKDGLMTLLDDTVGKNRR</sequence>
<feature type="compositionally biased region" description="Basic and acidic residues" evidence="1">
    <location>
        <begin position="197"/>
        <end position="206"/>
    </location>
</feature>
<accession>A0A8H3JA54</accession>
<feature type="region of interest" description="Disordered" evidence="1">
    <location>
        <begin position="197"/>
        <end position="219"/>
    </location>
</feature>
<evidence type="ECO:0000313" key="2">
    <source>
        <dbReference type="EMBL" id="CAF9943716.1"/>
    </source>
</evidence>
<protein>
    <submittedName>
        <fullName evidence="2">Uncharacterized protein</fullName>
    </submittedName>
</protein>
<reference evidence="2" key="1">
    <citation type="submission" date="2021-03" db="EMBL/GenBank/DDBJ databases">
        <authorList>
            <person name="Tagirdzhanova G."/>
        </authorList>
    </citation>
    <scope>NUCLEOTIDE SEQUENCE</scope>
</reference>
<feature type="region of interest" description="Disordered" evidence="1">
    <location>
        <begin position="241"/>
        <end position="365"/>
    </location>
</feature>
<organism evidence="2 3">
    <name type="scientific">Alectoria fallacina</name>
    <dbReference type="NCBI Taxonomy" id="1903189"/>
    <lineage>
        <taxon>Eukaryota</taxon>
        <taxon>Fungi</taxon>
        <taxon>Dikarya</taxon>
        <taxon>Ascomycota</taxon>
        <taxon>Pezizomycotina</taxon>
        <taxon>Lecanoromycetes</taxon>
        <taxon>OSLEUM clade</taxon>
        <taxon>Lecanoromycetidae</taxon>
        <taxon>Lecanorales</taxon>
        <taxon>Lecanorineae</taxon>
        <taxon>Parmeliaceae</taxon>
        <taxon>Alectoria</taxon>
    </lineage>
</organism>
<evidence type="ECO:0000313" key="3">
    <source>
        <dbReference type="Proteomes" id="UP000664203"/>
    </source>
</evidence>
<feature type="compositionally biased region" description="Acidic residues" evidence="1">
    <location>
        <begin position="341"/>
        <end position="353"/>
    </location>
</feature>
<feature type="compositionally biased region" description="Polar residues" evidence="1">
    <location>
        <begin position="170"/>
        <end position="186"/>
    </location>
</feature>
<feature type="region of interest" description="Disordered" evidence="1">
    <location>
        <begin position="168"/>
        <end position="187"/>
    </location>
</feature>
<dbReference type="EMBL" id="CAJPDR010001200">
    <property type="protein sequence ID" value="CAF9943716.1"/>
    <property type="molecule type" value="Genomic_DNA"/>
</dbReference>